<evidence type="ECO:0000256" key="2">
    <source>
        <dbReference type="ARBA" id="ARBA00022833"/>
    </source>
</evidence>
<dbReference type="STRING" id="1218173.BALCAV_0201025"/>
<dbReference type="GO" id="GO:0004332">
    <property type="term" value="F:fructose-bisphosphate aldolase activity"/>
    <property type="evidence" value="ECO:0007669"/>
    <property type="project" value="InterPro"/>
</dbReference>
<dbReference type="CDD" id="cd00947">
    <property type="entry name" value="TBP_aldolase_IIB"/>
    <property type="match status" value="1"/>
</dbReference>
<feature type="binding site" evidence="5">
    <location>
        <position position="181"/>
    </location>
    <ligand>
        <name>dihydroxyacetone phosphate</name>
        <dbReference type="ChEBI" id="CHEBI:57642"/>
    </ligand>
</feature>
<dbReference type="eggNOG" id="COG0191">
    <property type="taxonomic scope" value="Bacteria"/>
</dbReference>
<dbReference type="InterPro" id="IPR013785">
    <property type="entry name" value="Aldolase_TIM"/>
</dbReference>
<feature type="binding site" evidence="6">
    <location>
        <position position="134"/>
    </location>
    <ligand>
        <name>Zn(2+)</name>
        <dbReference type="ChEBI" id="CHEBI:29105"/>
        <label>2</label>
    </ligand>
</feature>
<feature type="binding site" evidence="5">
    <location>
        <begin position="230"/>
        <end position="233"/>
    </location>
    <ligand>
        <name>dihydroxyacetone phosphate</name>
        <dbReference type="ChEBI" id="CHEBI:57642"/>
    </ligand>
</feature>
<evidence type="ECO:0000256" key="6">
    <source>
        <dbReference type="PIRSR" id="PIRSR001359-3"/>
    </source>
</evidence>
<feature type="active site" description="Proton donor" evidence="4">
    <location>
        <position position="82"/>
    </location>
</feature>
<dbReference type="SUPFAM" id="SSF51569">
    <property type="entry name" value="Aldolase"/>
    <property type="match status" value="1"/>
</dbReference>
<keyword evidence="1 6" id="KW-0479">Metal-binding</keyword>
<dbReference type="Proteomes" id="UP000297014">
    <property type="component" value="Unassembled WGS sequence"/>
</dbReference>
<gene>
    <name evidence="7" type="primary">kbaY</name>
    <name evidence="8" type="ORF">AJ85_15005</name>
    <name evidence="7" type="ORF">BALCAV_0201025</name>
</gene>
<dbReference type="InterPro" id="IPR050246">
    <property type="entry name" value="Class_II_FBP_aldolase"/>
</dbReference>
<dbReference type="InterPro" id="IPR011289">
    <property type="entry name" value="Fruc_bis_ald_class-2"/>
</dbReference>
<evidence type="ECO:0000313" key="7">
    <source>
        <dbReference type="EMBL" id="KGA99044.1"/>
    </source>
</evidence>
<dbReference type="Pfam" id="PF01116">
    <property type="entry name" value="F_bP_aldolase"/>
    <property type="match status" value="1"/>
</dbReference>
<evidence type="ECO:0000313" key="8">
    <source>
        <dbReference type="EMBL" id="THG89811.1"/>
    </source>
</evidence>
<dbReference type="AlphaFoldDB" id="A0A094WMQ3"/>
<comment type="cofactor">
    <cofactor evidence="6">
        <name>Zn(2+)</name>
        <dbReference type="ChEBI" id="CHEBI:29105"/>
    </cofactor>
    <text evidence="6">Binds 2 Zn(2+) ions per subunit. One is catalytic and the other provides a structural contribution.</text>
</comment>
<dbReference type="OrthoDB" id="9803995at2"/>
<dbReference type="GO" id="GO:0008270">
    <property type="term" value="F:zinc ion binding"/>
    <property type="evidence" value="ECO:0007669"/>
    <property type="project" value="InterPro"/>
</dbReference>
<dbReference type="PANTHER" id="PTHR30304:SF0">
    <property type="entry name" value="D-TAGATOSE-1,6-BISPHOSPHATE ALDOLASE SUBUNIT GATY-RELATED"/>
    <property type="match status" value="1"/>
</dbReference>
<feature type="binding site" evidence="5">
    <location>
        <begin position="209"/>
        <end position="211"/>
    </location>
    <ligand>
        <name>dihydroxyacetone phosphate</name>
        <dbReference type="ChEBI" id="CHEBI:57642"/>
    </ligand>
</feature>
<feature type="binding site" evidence="6">
    <location>
        <position position="208"/>
    </location>
    <ligand>
        <name>Zn(2+)</name>
        <dbReference type="ChEBI" id="CHEBI:29105"/>
        <label>1</label>
        <note>catalytic</note>
    </ligand>
</feature>
<comment type="caution">
    <text evidence="7">The sequence shown here is derived from an EMBL/GenBank/DDBJ whole genome shotgun (WGS) entry which is preliminary data.</text>
</comment>
<keyword evidence="3" id="KW-0456">Lyase</keyword>
<accession>A0A094WMQ3</accession>
<reference evidence="8 10" key="2">
    <citation type="submission" date="2014-01" db="EMBL/GenBank/DDBJ databases">
        <title>Draft genome sequencing of Bacillus alcalophilus CGMCC 1.3604.</title>
        <authorList>
            <person name="Yang J."/>
            <person name="Diao L."/>
            <person name="Yang S."/>
        </authorList>
    </citation>
    <scope>NUCLEOTIDE SEQUENCE [LARGE SCALE GENOMIC DNA]</scope>
    <source>
        <strain evidence="8 10">CGMCC 1.3604</strain>
    </source>
</reference>
<dbReference type="PROSITE" id="PS00806">
    <property type="entry name" value="ALDOLASE_CLASS_II_2"/>
    <property type="match status" value="1"/>
</dbReference>
<keyword evidence="9" id="KW-1185">Reference proteome</keyword>
<proteinExistence type="predicted"/>
<dbReference type="EMBL" id="ALPT02000002">
    <property type="protein sequence ID" value="KGA99044.1"/>
    <property type="molecule type" value="Genomic_DNA"/>
</dbReference>
<evidence type="ECO:0000256" key="3">
    <source>
        <dbReference type="ARBA" id="ARBA00023239"/>
    </source>
</evidence>
<dbReference type="InterPro" id="IPR000771">
    <property type="entry name" value="FBA_II"/>
</dbReference>
<evidence type="ECO:0000256" key="1">
    <source>
        <dbReference type="ARBA" id="ARBA00022723"/>
    </source>
</evidence>
<feature type="binding site" evidence="6">
    <location>
        <position position="104"/>
    </location>
    <ligand>
        <name>Zn(2+)</name>
        <dbReference type="ChEBI" id="CHEBI:29105"/>
        <label>2</label>
    </ligand>
</feature>
<dbReference type="GO" id="GO:0030388">
    <property type="term" value="P:fructose 1,6-bisphosphate metabolic process"/>
    <property type="evidence" value="ECO:0007669"/>
    <property type="project" value="InterPro"/>
</dbReference>
<keyword evidence="2 6" id="KW-0862">Zinc</keyword>
<feature type="binding site" evidence="6">
    <location>
        <position position="180"/>
    </location>
    <ligand>
        <name>Zn(2+)</name>
        <dbReference type="ChEBI" id="CHEBI:29105"/>
        <label>1</label>
        <note>catalytic</note>
    </ligand>
</feature>
<dbReference type="NCBIfam" id="TIGR01859">
    <property type="entry name" value="fruc_bis_ald"/>
    <property type="match status" value="1"/>
</dbReference>
<dbReference type="PIRSF" id="PIRSF001359">
    <property type="entry name" value="F_bP_aldolase_II"/>
    <property type="match status" value="1"/>
</dbReference>
<dbReference type="RefSeq" id="WP_003322857.1">
    <property type="nucleotide sequence ID" value="NZ_ALPT02000002.1"/>
</dbReference>
<evidence type="ECO:0000256" key="4">
    <source>
        <dbReference type="PIRSR" id="PIRSR001359-1"/>
    </source>
</evidence>
<protein>
    <submittedName>
        <fullName evidence="8">Fructose-bisphosphate aldolase</fullName>
    </submittedName>
    <submittedName>
        <fullName evidence="7">Tagatose-bisphosphate aldolase</fullName>
    </submittedName>
</protein>
<evidence type="ECO:0000256" key="5">
    <source>
        <dbReference type="PIRSR" id="PIRSR001359-2"/>
    </source>
</evidence>
<dbReference type="NCBIfam" id="TIGR00167">
    <property type="entry name" value="cbbA"/>
    <property type="match status" value="1"/>
</dbReference>
<organism evidence="7 9">
    <name type="scientific">Alkalihalobacillus alcalophilus ATCC 27647 = CGMCC 1.3604</name>
    <dbReference type="NCBI Taxonomy" id="1218173"/>
    <lineage>
        <taxon>Bacteria</taxon>
        <taxon>Bacillati</taxon>
        <taxon>Bacillota</taxon>
        <taxon>Bacilli</taxon>
        <taxon>Bacillales</taxon>
        <taxon>Bacillaceae</taxon>
        <taxon>Alkalihalobacillus</taxon>
    </lineage>
</organism>
<evidence type="ECO:0000313" key="9">
    <source>
        <dbReference type="Proteomes" id="UP000002754"/>
    </source>
</evidence>
<dbReference type="GO" id="GO:0006096">
    <property type="term" value="P:glycolytic process"/>
    <property type="evidence" value="ECO:0007669"/>
    <property type="project" value="InterPro"/>
</dbReference>
<reference evidence="7 9" key="1">
    <citation type="journal article" date="2014" name="Genome Announc.">
        <title>Draft Genome Sequence of Bacillus alcalophilus AV1934, a Classic Alkaliphile Isolated from Human Feces in 1934.</title>
        <authorList>
            <person name="Attie O."/>
            <person name="Jayaprakash A."/>
            <person name="Shah H."/>
            <person name="Paulsen I.T."/>
            <person name="Morino M."/>
            <person name="Takahashi Y."/>
            <person name="Narumi I."/>
            <person name="Sachidanandam R."/>
            <person name="Satoh K."/>
            <person name="Ito M."/>
            <person name="Krulwich T.A."/>
        </authorList>
    </citation>
    <scope>NUCLEOTIDE SEQUENCE [LARGE SCALE GENOMIC DNA]</scope>
    <source>
        <strain evidence="7 9">AV1934</strain>
    </source>
</reference>
<feature type="binding site" evidence="6">
    <location>
        <position position="83"/>
    </location>
    <ligand>
        <name>Zn(2+)</name>
        <dbReference type="ChEBI" id="CHEBI:29105"/>
        <label>1</label>
        <note>catalytic</note>
    </ligand>
</feature>
<name>A0A094WMQ3_ALKAL</name>
<sequence length="298" mass="32805">MSLVSTKQLLEDAYQNHYAIGAFGAHNLEIMKAIIAGAEEMGSPVILQTTPGTIKYVGIEYMKAMAESAAKQAKVPVALHLDHGDSFDIVMKCLRAGYTSVMIDGSHLALEDNIALVKKVTEVAHLLDVPVEAELGTIGGVEDDLVVNEEEVVYTDPKMAEFFVKQTGIDSFAPAFGTAHGMYKKEPNLQFDLLKEINERVACPIVMHGASGIADDAVQKALDYGVSKVNFSTELKLIYAKELRQYFSEHSEEDDPRKYFVPGTEAVKALVKEKITVLQSKSKGLRYDYNNHTQSSIR</sequence>
<dbReference type="Gene3D" id="3.20.20.70">
    <property type="entry name" value="Aldolase class I"/>
    <property type="match status" value="1"/>
</dbReference>
<dbReference type="PANTHER" id="PTHR30304">
    <property type="entry name" value="D-TAGATOSE-1,6-BISPHOSPHATE ALDOLASE"/>
    <property type="match status" value="1"/>
</dbReference>
<dbReference type="Proteomes" id="UP000002754">
    <property type="component" value="Unassembled WGS sequence"/>
</dbReference>
<dbReference type="EMBL" id="JALP01000194">
    <property type="protein sequence ID" value="THG89811.1"/>
    <property type="molecule type" value="Genomic_DNA"/>
</dbReference>
<evidence type="ECO:0000313" key="10">
    <source>
        <dbReference type="Proteomes" id="UP000297014"/>
    </source>
</evidence>